<feature type="transmembrane region" description="Helical" evidence="7">
    <location>
        <begin position="7"/>
        <end position="27"/>
    </location>
</feature>
<evidence type="ECO:0000256" key="3">
    <source>
        <dbReference type="ARBA" id="ARBA00022475"/>
    </source>
</evidence>
<comment type="similarity">
    <text evidence="2">Belongs to the FliR/MopE/SpaR family.</text>
</comment>
<keyword evidence="8" id="KW-0966">Cell projection</keyword>
<dbReference type="RefSeq" id="WP_263372231.1">
    <property type="nucleotide sequence ID" value="NZ_JAGSYD010000004.1"/>
</dbReference>
<feature type="transmembrane region" description="Helical" evidence="7">
    <location>
        <begin position="75"/>
        <end position="102"/>
    </location>
</feature>
<organism evidence="8 9">
    <name type="scientific">Granulicella cerasi</name>
    <dbReference type="NCBI Taxonomy" id="741063"/>
    <lineage>
        <taxon>Bacteria</taxon>
        <taxon>Pseudomonadati</taxon>
        <taxon>Acidobacteriota</taxon>
        <taxon>Terriglobia</taxon>
        <taxon>Terriglobales</taxon>
        <taxon>Acidobacteriaceae</taxon>
        <taxon>Granulicella</taxon>
    </lineage>
</organism>
<dbReference type="Pfam" id="PF01311">
    <property type="entry name" value="Bac_export_1"/>
    <property type="match status" value="1"/>
</dbReference>
<comment type="subcellular location">
    <subcellularLocation>
        <location evidence="1">Cell membrane</location>
        <topology evidence="1">Multi-pass membrane protein</topology>
    </subcellularLocation>
</comment>
<keyword evidence="9" id="KW-1185">Reference proteome</keyword>
<feature type="transmembrane region" description="Helical" evidence="7">
    <location>
        <begin position="33"/>
        <end position="54"/>
    </location>
</feature>
<proteinExistence type="inferred from homology"/>
<keyword evidence="4 7" id="KW-0812">Transmembrane</keyword>
<evidence type="ECO:0000313" key="8">
    <source>
        <dbReference type="EMBL" id="MFC6644295.1"/>
    </source>
</evidence>
<reference evidence="9" key="1">
    <citation type="journal article" date="2019" name="Int. J. Syst. Evol. Microbiol.">
        <title>The Global Catalogue of Microorganisms (GCM) 10K type strain sequencing project: providing services to taxonomists for standard genome sequencing and annotation.</title>
        <authorList>
            <consortium name="The Broad Institute Genomics Platform"/>
            <consortium name="The Broad Institute Genome Sequencing Center for Infectious Disease"/>
            <person name="Wu L."/>
            <person name="Ma J."/>
        </authorList>
    </citation>
    <scope>NUCLEOTIDE SEQUENCE [LARGE SCALE GENOMIC DNA]</scope>
    <source>
        <strain evidence="9">CGMCC 1.16026</strain>
    </source>
</reference>
<dbReference type="PANTHER" id="PTHR30065:SF1">
    <property type="entry name" value="SURFACE PRESENTATION OF ANTIGENS PROTEIN SPAR"/>
    <property type="match status" value="1"/>
</dbReference>
<evidence type="ECO:0000256" key="7">
    <source>
        <dbReference type="SAM" id="Phobius"/>
    </source>
</evidence>
<dbReference type="PANTHER" id="PTHR30065">
    <property type="entry name" value="FLAGELLAR BIOSYNTHETIC PROTEIN FLIR"/>
    <property type="match status" value="1"/>
</dbReference>
<keyword evidence="3" id="KW-1003">Cell membrane</keyword>
<keyword evidence="6 7" id="KW-0472">Membrane</keyword>
<dbReference type="InterPro" id="IPR002010">
    <property type="entry name" value="T3SS_IM_R"/>
</dbReference>
<sequence length="251" mass="26614">MKEWQDFLSAGVLVLLRVSGLFVFAPVFSSPAIAARIKAGFAFAISLLMTPAMLDRRGGHLELGVTTVLSELAVGLLFGVSLTLLTEMVLFASTVLGMQFSFSLVNLIDPVSKVETPVMGQLFGWMTTLVLLGAGLHRTILAALLKSFDAIPVGAFVMSQMSGLRLLHMASGIFLAGVQLASPVMAAALLVEVTAALMGRISPSLPTTILSVPAKTLICYGVLIGSLGLWPIFLERHFDSLLNAAAQLLTR</sequence>
<feature type="transmembrane region" description="Helical" evidence="7">
    <location>
        <begin position="166"/>
        <end position="190"/>
    </location>
</feature>
<dbReference type="PRINTS" id="PR00953">
    <property type="entry name" value="TYPE3IMRPROT"/>
</dbReference>
<evidence type="ECO:0000256" key="6">
    <source>
        <dbReference type="ARBA" id="ARBA00023136"/>
    </source>
</evidence>
<dbReference type="EMBL" id="JBHSWI010000001">
    <property type="protein sequence ID" value="MFC6644295.1"/>
    <property type="molecule type" value="Genomic_DNA"/>
</dbReference>
<evidence type="ECO:0000313" key="9">
    <source>
        <dbReference type="Proteomes" id="UP001596391"/>
    </source>
</evidence>
<evidence type="ECO:0000256" key="2">
    <source>
        <dbReference type="ARBA" id="ARBA00009772"/>
    </source>
</evidence>
<evidence type="ECO:0000256" key="5">
    <source>
        <dbReference type="ARBA" id="ARBA00022989"/>
    </source>
</evidence>
<keyword evidence="5 7" id="KW-1133">Transmembrane helix</keyword>
<evidence type="ECO:0000256" key="4">
    <source>
        <dbReference type="ARBA" id="ARBA00022692"/>
    </source>
</evidence>
<comment type="caution">
    <text evidence="8">The sequence shown here is derived from an EMBL/GenBank/DDBJ whole genome shotgun (WGS) entry which is preliminary data.</text>
</comment>
<keyword evidence="8" id="KW-0969">Cilium</keyword>
<dbReference type="Proteomes" id="UP001596391">
    <property type="component" value="Unassembled WGS sequence"/>
</dbReference>
<accession>A0ABW1Z5M6</accession>
<name>A0ABW1Z5M6_9BACT</name>
<evidence type="ECO:0000256" key="1">
    <source>
        <dbReference type="ARBA" id="ARBA00004651"/>
    </source>
</evidence>
<gene>
    <name evidence="8" type="ORF">ACFQBQ_01545</name>
</gene>
<protein>
    <submittedName>
        <fullName evidence="8">Flagellar biosynthetic protein FliR</fullName>
    </submittedName>
</protein>
<keyword evidence="8" id="KW-0282">Flagellum</keyword>
<feature type="transmembrane region" description="Helical" evidence="7">
    <location>
        <begin position="210"/>
        <end position="233"/>
    </location>
</feature>
<feature type="transmembrane region" description="Helical" evidence="7">
    <location>
        <begin position="122"/>
        <end position="145"/>
    </location>
</feature>